<name>A0A8J6HNQ5_TENMO</name>
<accession>A0A8J6HNQ5</accession>
<dbReference type="PANTHER" id="PTHR46060">
    <property type="entry name" value="MARINER MOS1 TRANSPOSASE-LIKE PROTEIN"/>
    <property type="match status" value="1"/>
</dbReference>
<reference evidence="7" key="1">
    <citation type="journal article" date="2020" name="J Insects Food Feed">
        <title>The yellow mealworm (Tenebrio molitor) genome: a resource for the emerging insects as food and feed industry.</title>
        <authorList>
            <person name="Eriksson T."/>
            <person name="Andere A."/>
            <person name="Kelstrup H."/>
            <person name="Emery V."/>
            <person name="Picard C."/>
        </authorList>
    </citation>
    <scope>NUCLEOTIDE SEQUENCE</scope>
    <source>
        <strain evidence="7">Stoneville</strain>
        <tissue evidence="7">Whole head</tissue>
    </source>
</reference>
<comment type="caution">
    <text evidence="7">The sequence shown here is derived from an EMBL/GenBank/DDBJ whole genome shotgun (WGS) entry which is preliminary data.</text>
</comment>
<keyword evidence="4" id="KW-0804">Transcription</keyword>
<evidence type="ECO:0000256" key="2">
    <source>
        <dbReference type="ARBA" id="ARBA00016807"/>
    </source>
</evidence>
<dbReference type="Gene3D" id="3.30.420.10">
    <property type="entry name" value="Ribonuclease H-like superfamily/Ribonuclease H"/>
    <property type="match status" value="1"/>
</dbReference>
<comment type="subunit">
    <text evidence="1">Self-associates forming complexes of several hundred monomers.</text>
</comment>
<proteinExistence type="predicted"/>
<dbReference type="InterPro" id="IPR028002">
    <property type="entry name" value="Myb_DNA-bind_5"/>
</dbReference>
<dbReference type="PANTHER" id="PTHR46060:SF1">
    <property type="entry name" value="MARINER MOS1 TRANSPOSASE-LIKE PROTEIN"/>
    <property type="match status" value="1"/>
</dbReference>
<dbReference type="GO" id="GO:0003676">
    <property type="term" value="F:nucleic acid binding"/>
    <property type="evidence" value="ECO:0007669"/>
    <property type="project" value="InterPro"/>
</dbReference>
<dbReference type="EMBL" id="JABDTM020018445">
    <property type="protein sequence ID" value="KAH0818009.1"/>
    <property type="molecule type" value="Genomic_DNA"/>
</dbReference>
<dbReference type="Proteomes" id="UP000719412">
    <property type="component" value="Unassembled WGS sequence"/>
</dbReference>
<protein>
    <recommendedName>
        <fullName evidence="2">Regulatory protein zeste</fullName>
    </recommendedName>
</protein>
<evidence type="ECO:0000313" key="8">
    <source>
        <dbReference type="Proteomes" id="UP000719412"/>
    </source>
</evidence>
<keyword evidence="8" id="KW-1185">Reference proteome</keyword>
<reference evidence="7" key="2">
    <citation type="submission" date="2021-08" db="EMBL/GenBank/DDBJ databases">
        <authorList>
            <person name="Eriksson T."/>
        </authorList>
    </citation>
    <scope>NUCLEOTIDE SEQUENCE</scope>
    <source>
        <strain evidence="7">Stoneville</strain>
        <tissue evidence="7">Whole head</tissue>
    </source>
</reference>
<gene>
    <name evidence="7" type="ORF">GEV33_004782</name>
</gene>
<organism evidence="7 8">
    <name type="scientific">Tenebrio molitor</name>
    <name type="common">Yellow mealworm beetle</name>
    <dbReference type="NCBI Taxonomy" id="7067"/>
    <lineage>
        <taxon>Eukaryota</taxon>
        <taxon>Metazoa</taxon>
        <taxon>Ecdysozoa</taxon>
        <taxon>Arthropoda</taxon>
        <taxon>Hexapoda</taxon>
        <taxon>Insecta</taxon>
        <taxon>Pterygota</taxon>
        <taxon>Neoptera</taxon>
        <taxon>Endopterygota</taxon>
        <taxon>Coleoptera</taxon>
        <taxon>Polyphaga</taxon>
        <taxon>Cucujiformia</taxon>
        <taxon>Tenebrionidae</taxon>
        <taxon>Tenebrio</taxon>
    </lineage>
</organism>
<dbReference type="InterPro" id="IPR036397">
    <property type="entry name" value="RNaseH_sf"/>
</dbReference>
<dbReference type="InterPro" id="IPR052709">
    <property type="entry name" value="Transposase-MT_Hybrid"/>
</dbReference>
<feature type="domain" description="Myb/SANT-like DNA-binding" evidence="6">
    <location>
        <begin position="8"/>
        <end position="84"/>
    </location>
</feature>
<sequence length="273" mass="30537">MNIAKRKRCQNTTSEQYEEYVKLMETDDIFRSGKLTPTISPNYILESWDNLTNKLNAIGTGPVLSSKEWAKRLGDWKNAARAKYRKIAASRLKTGGGVGEEIKLSALEDRGLAVWGKVVVTGSPEALVVAGLQQQRKNHSPQPGCSGDDNRISDEHISLDNEIKEATTMFEKENSPEQTVHAAGVTQAAILDCDFQQIDHPPYSPNIAPSGYYLFGYLKKDLCGRRFNDDNELKAAVVAHFDDKPKHFFLKDIELLIKICNKCTEAKGDYIEK</sequence>
<evidence type="ECO:0000256" key="3">
    <source>
        <dbReference type="ARBA" id="ARBA00023015"/>
    </source>
</evidence>
<evidence type="ECO:0000259" key="6">
    <source>
        <dbReference type="Pfam" id="PF13873"/>
    </source>
</evidence>
<evidence type="ECO:0000256" key="4">
    <source>
        <dbReference type="ARBA" id="ARBA00023163"/>
    </source>
</evidence>
<evidence type="ECO:0000256" key="5">
    <source>
        <dbReference type="ARBA" id="ARBA00025466"/>
    </source>
</evidence>
<evidence type="ECO:0000256" key="1">
    <source>
        <dbReference type="ARBA" id="ARBA00011764"/>
    </source>
</evidence>
<keyword evidence="3" id="KW-0805">Transcription regulation</keyword>
<comment type="function">
    <text evidence="5">Involved in transvection phenomena (= synapsis-dependent gene expression), where the synaptic pairing of chromosomes carrying genes with which zeste interacts influences the expression of these genes. Zeste binds to DNA and stimulates transcription from a nearby promoter.</text>
</comment>
<dbReference type="Pfam" id="PF13873">
    <property type="entry name" value="Myb_DNA-bind_5"/>
    <property type="match status" value="1"/>
</dbReference>
<dbReference type="AlphaFoldDB" id="A0A8J6HNQ5"/>
<evidence type="ECO:0000313" key="7">
    <source>
        <dbReference type="EMBL" id="KAH0818009.1"/>
    </source>
</evidence>